<proteinExistence type="predicted"/>
<reference evidence="2 3" key="1">
    <citation type="submission" date="2020-08" db="EMBL/GenBank/DDBJ databases">
        <title>Genome public.</title>
        <authorList>
            <person name="Liu C."/>
            <person name="Sun Q."/>
        </authorList>
    </citation>
    <scope>NUCLEOTIDE SEQUENCE [LARGE SCALE GENOMIC DNA]</scope>
    <source>
        <strain evidence="2 3">BX1</strain>
    </source>
</reference>
<dbReference type="RefSeq" id="WP_262399147.1">
    <property type="nucleotide sequence ID" value="NZ_JACRTB010000005.1"/>
</dbReference>
<accession>A0ABR7NGL0</accession>
<gene>
    <name evidence="2" type="ORF">H8717_03705</name>
</gene>
<protein>
    <submittedName>
        <fullName evidence="2">Uncharacterized protein</fullName>
    </submittedName>
</protein>
<evidence type="ECO:0000313" key="2">
    <source>
        <dbReference type="EMBL" id="MBC8575520.1"/>
    </source>
</evidence>
<dbReference type="EMBL" id="JACRTB010000005">
    <property type="protein sequence ID" value="MBC8575520.1"/>
    <property type="molecule type" value="Genomic_DNA"/>
</dbReference>
<feature type="region of interest" description="Disordered" evidence="1">
    <location>
        <begin position="1"/>
        <end position="35"/>
    </location>
</feature>
<evidence type="ECO:0000313" key="3">
    <source>
        <dbReference type="Proteomes" id="UP000658131"/>
    </source>
</evidence>
<organism evidence="2 3">
    <name type="scientific">Yanshouia hominis</name>
    <dbReference type="NCBI Taxonomy" id="2763673"/>
    <lineage>
        <taxon>Bacteria</taxon>
        <taxon>Bacillati</taxon>
        <taxon>Bacillota</taxon>
        <taxon>Clostridia</taxon>
        <taxon>Eubacteriales</taxon>
        <taxon>Oscillospiraceae</taxon>
        <taxon>Yanshouia</taxon>
    </lineage>
</organism>
<name>A0ABR7NGL0_9FIRM</name>
<dbReference type="Proteomes" id="UP000658131">
    <property type="component" value="Unassembled WGS sequence"/>
</dbReference>
<comment type="caution">
    <text evidence="2">The sequence shown here is derived from an EMBL/GenBank/DDBJ whole genome shotgun (WGS) entry which is preliminary data.</text>
</comment>
<keyword evidence="3" id="KW-1185">Reference proteome</keyword>
<sequence>MEHHEHSCGCGCHHHHGHDGGGQNRPVSQAGRERPPLTETQAAFLDYLSHYRYLPVARFVTASSREEEFAAVSLAPVFIQTRGDTMEQVREMGTLLTSLEEGGYLSIDYDLPLSGYGYEEFKESELYAYFCRTVEEASRRKGFLGDLPVLELGSIAPL</sequence>
<evidence type="ECO:0000256" key="1">
    <source>
        <dbReference type="SAM" id="MobiDB-lite"/>
    </source>
</evidence>